<accession>A0A382NFD1</accession>
<evidence type="ECO:0000313" key="2">
    <source>
        <dbReference type="EMBL" id="SVC59943.1"/>
    </source>
</evidence>
<dbReference type="InterPro" id="IPR021395">
    <property type="entry name" value="DUF3035"/>
</dbReference>
<dbReference type="Pfam" id="PF11233">
    <property type="entry name" value="DUF3035"/>
    <property type="match status" value="1"/>
</dbReference>
<protein>
    <recommendedName>
        <fullName evidence="3">DUF3035 domain-containing protein</fullName>
    </recommendedName>
</protein>
<feature type="compositionally biased region" description="Polar residues" evidence="1">
    <location>
        <begin position="78"/>
        <end position="88"/>
    </location>
</feature>
<reference evidence="2" key="1">
    <citation type="submission" date="2018-05" db="EMBL/GenBank/DDBJ databases">
        <authorList>
            <person name="Lanie J.A."/>
            <person name="Ng W.-L."/>
            <person name="Kazmierczak K.M."/>
            <person name="Andrzejewski T.M."/>
            <person name="Davidsen T.M."/>
            <person name="Wayne K.J."/>
            <person name="Tettelin H."/>
            <person name="Glass J.I."/>
            <person name="Rusch D."/>
            <person name="Podicherti R."/>
            <person name="Tsui H.-C.T."/>
            <person name="Winkler M.E."/>
        </authorList>
    </citation>
    <scope>NUCLEOTIDE SEQUENCE</scope>
</reference>
<name>A0A382NFD1_9ZZZZ</name>
<dbReference type="EMBL" id="UINC01100131">
    <property type="protein sequence ID" value="SVC59943.1"/>
    <property type="molecule type" value="Genomic_DNA"/>
</dbReference>
<proteinExistence type="predicted"/>
<organism evidence="2">
    <name type="scientific">marine metagenome</name>
    <dbReference type="NCBI Taxonomy" id="408172"/>
    <lineage>
        <taxon>unclassified sequences</taxon>
        <taxon>metagenomes</taxon>
        <taxon>ecological metagenomes</taxon>
    </lineage>
</organism>
<sequence>MYIFLLFLFTGSCADSFSSVKRGLTGAKKNSADEFLVEKKDPLILPPDYENLPIPDERIADIEEDSIFENTLENSIEENSSATDSVENSILKKIQSK</sequence>
<feature type="region of interest" description="Disordered" evidence="1">
    <location>
        <begin position="78"/>
        <end position="97"/>
    </location>
</feature>
<evidence type="ECO:0000256" key="1">
    <source>
        <dbReference type="SAM" id="MobiDB-lite"/>
    </source>
</evidence>
<evidence type="ECO:0008006" key="3">
    <source>
        <dbReference type="Google" id="ProtNLM"/>
    </source>
</evidence>
<gene>
    <name evidence="2" type="ORF">METZ01_LOCUS312797</name>
</gene>
<dbReference type="AlphaFoldDB" id="A0A382NFD1"/>